<dbReference type="Proteomes" id="UP000527178">
    <property type="component" value="Unassembled WGS sequence"/>
</dbReference>
<keyword evidence="9" id="KW-0067">ATP-binding</keyword>
<dbReference type="FunFam" id="1.10.510.10:FF:000202">
    <property type="entry name" value="Dual specificity testis-specific protein kinase 2"/>
    <property type="match status" value="1"/>
</dbReference>
<dbReference type="EMBL" id="VWYN01025759">
    <property type="protein sequence ID" value="NXR55235.1"/>
    <property type="molecule type" value="Genomic_DNA"/>
</dbReference>
<evidence type="ECO:0000256" key="4">
    <source>
        <dbReference type="ARBA" id="ARBA00013203"/>
    </source>
</evidence>
<comment type="catalytic activity">
    <reaction evidence="13">
        <text>L-tyrosyl-[protein] + ATP = O-phospho-L-tyrosyl-[protein] + ADP + H(+)</text>
        <dbReference type="Rhea" id="RHEA:10596"/>
        <dbReference type="Rhea" id="RHEA-COMP:10136"/>
        <dbReference type="Rhea" id="RHEA-COMP:20101"/>
        <dbReference type="ChEBI" id="CHEBI:15378"/>
        <dbReference type="ChEBI" id="CHEBI:30616"/>
        <dbReference type="ChEBI" id="CHEBI:46858"/>
        <dbReference type="ChEBI" id="CHEBI:61978"/>
        <dbReference type="ChEBI" id="CHEBI:456216"/>
        <dbReference type="EC" id="2.7.12.1"/>
    </reaction>
</comment>
<dbReference type="GO" id="GO:0004674">
    <property type="term" value="F:protein serine/threonine kinase activity"/>
    <property type="evidence" value="ECO:0007669"/>
    <property type="project" value="UniProtKB-KW"/>
</dbReference>
<dbReference type="PROSITE" id="PS00109">
    <property type="entry name" value="PROTEIN_KINASE_TYR"/>
    <property type="match status" value="1"/>
</dbReference>
<evidence type="ECO:0000256" key="5">
    <source>
        <dbReference type="ARBA" id="ARBA00022527"/>
    </source>
</evidence>
<evidence type="ECO:0000256" key="9">
    <source>
        <dbReference type="ARBA" id="ARBA00022840"/>
    </source>
</evidence>
<dbReference type="PANTHER" id="PTHR46485">
    <property type="entry name" value="LIM DOMAIN KINASE 1"/>
    <property type="match status" value="1"/>
</dbReference>
<evidence type="ECO:0000256" key="11">
    <source>
        <dbReference type="ARBA" id="ARBA00049003"/>
    </source>
</evidence>
<comment type="catalytic activity">
    <reaction evidence="12">
        <text>L-threonyl-[protein] + ATP = O-phospho-L-threonyl-[protein] + ADP + H(+)</text>
        <dbReference type="Rhea" id="RHEA:46608"/>
        <dbReference type="Rhea" id="RHEA-COMP:11060"/>
        <dbReference type="Rhea" id="RHEA-COMP:11605"/>
        <dbReference type="ChEBI" id="CHEBI:15378"/>
        <dbReference type="ChEBI" id="CHEBI:30013"/>
        <dbReference type="ChEBI" id="CHEBI:30616"/>
        <dbReference type="ChEBI" id="CHEBI:61977"/>
        <dbReference type="ChEBI" id="CHEBI:456216"/>
        <dbReference type="EC" id="2.7.12.1"/>
    </reaction>
</comment>
<dbReference type="PROSITE" id="PS50011">
    <property type="entry name" value="PROTEIN_KINASE_DOM"/>
    <property type="match status" value="1"/>
</dbReference>
<name>A0A7L2M5X0_9SYLV</name>
<dbReference type="Pfam" id="PF07714">
    <property type="entry name" value="PK_Tyr_Ser-Thr"/>
    <property type="match status" value="1"/>
</dbReference>
<accession>A0A7L2M5X0</accession>
<dbReference type="Gene3D" id="1.10.510.10">
    <property type="entry name" value="Transferase(Phosphotransferase) domain 1"/>
    <property type="match status" value="1"/>
</dbReference>
<dbReference type="GO" id="GO:0046872">
    <property type="term" value="F:metal ion binding"/>
    <property type="evidence" value="ECO:0007669"/>
    <property type="project" value="UniProtKB-KW"/>
</dbReference>
<dbReference type="InterPro" id="IPR011009">
    <property type="entry name" value="Kinase-like_dom_sf"/>
</dbReference>
<dbReference type="GO" id="GO:0030036">
    <property type="term" value="P:actin cytoskeleton organization"/>
    <property type="evidence" value="ECO:0007669"/>
    <property type="project" value="TreeGrafter"/>
</dbReference>
<evidence type="ECO:0000256" key="1">
    <source>
        <dbReference type="ARBA" id="ARBA00001936"/>
    </source>
</evidence>
<protein>
    <recommendedName>
        <fullName evidence="4">dual-specificity kinase</fullName>
        <ecNumber evidence="4">2.7.12.1</ecNumber>
    </recommendedName>
</protein>
<comment type="similarity">
    <text evidence="3">Belongs to the protein kinase superfamily. TKL Ser/Thr protein kinase family.</text>
</comment>
<evidence type="ECO:0000256" key="3">
    <source>
        <dbReference type="ARBA" id="ARBA00005843"/>
    </source>
</evidence>
<evidence type="ECO:0000256" key="2">
    <source>
        <dbReference type="ARBA" id="ARBA00001946"/>
    </source>
</evidence>
<comment type="cofactor">
    <cofactor evidence="1">
        <name>Mn(2+)</name>
        <dbReference type="ChEBI" id="CHEBI:29035"/>
    </cofactor>
</comment>
<reference evidence="16 17" key="1">
    <citation type="submission" date="2019-09" db="EMBL/GenBank/DDBJ databases">
        <title>Bird 10,000 Genomes (B10K) Project - Family phase.</title>
        <authorList>
            <person name="Zhang G."/>
        </authorList>
    </citation>
    <scope>NUCLEOTIDE SEQUENCE [LARGE SCALE GENOMIC DNA]</scope>
    <source>
        <strain evidence="16">B10K-DU-002-18</strain>
        <tissue evidence="16">Muscle</tissue>
    </source>
</reference>
<dbReference type="GO" id="GO:0051496">
    <property type="term" value="P:positive regulation of stress fiber assembly"/>
    <property type="evidence" value="ECO:0007669"/>
    <property type="project" value="TreeGrafter"/>
</dbReference>
<evidence type="ECO:0000256" key="6">
    <source>
        <dbReference type="ARBA" id="ARBA00022679"/>
    </source>
</evidence>
<dbReference type="InterPro" id="IPR001245">
    <property type="entry name" value="Ser-Thr/Tyr_kinase_cat_dom"/>
</dbReference>
<dbReference type="GO" id="GO:0004712">
    <property type="term" value="F:protein serine/threonine/tyrosine kinase activity"/>
    <property type="evidence" value="ECO:0007669"/>
    <property type="project" value="UniProtKB-EC"/>
</dbReference>
<feature type="non-terminal residue" evidence="16">
    <location>
        <position position="1"/>
    </location>
</feature>
<evidence type="ECO:0000313" key="17">
    <source>
        <dbReference type="Proteomes" id="UP000527178"/>
    </source>
</evidence>
<keyword evidence="17" id="KW-1185">Reference proteome</keyword>
<dbReference type="SUPFAM" id="SSF56112">
    <property type="entry name" value="Protein kinase-like (PK-like)"/>
    <property type="match status" value="1"/>
</dbReference>
<dbReference type="GO" id="GO:0005737">
    <property type="term" value="C:cytoplasm"/>
    <property type="evidence" value="ECO:0007669"/>
    <property type="project" value="TreeGrafter"/>
</dbReference>
<dbReference type="EC" id="2.7.12.1" evidence="4"/>
<feature type="domain" description="Protein kinase" evidence="15">
    <location>
        <begin position="1"/>
        <end position="250"/>
    </location>
</feature>
<comment type="cofactor">
    <cofactor evidence="2">
        <name>Mg(2+)</name>
        <dbReference type="ChEBI" id="CHEBI:18420"/>
    </cofactor>
</comment>
<proteinExistence type="inferred from homology"/>
<evidence type="ECO:0000256" key="8">
    <source>
        <dbReference type="ARBA" id="ARBA00022777"/>
    </source>
</evidence>
<feature type="region of interest" description="Disordered" evidence="14">
    <location>
        <begin position="584"/>
        <end position="606"/>
    </location>
</feature>
<dbReference type="Gene3D" id="3.30.200.20">
    <property type="entry name" value="Phosphorylase Kinase, domain 1"/>
    <property type="match status" value="1"/>
</dbReference>
<organism evidence="16 17">
    <name type="scientific">Hippolais icterina</name>
    <name type="common">icterine warbler</name>
    <dbReference type="NCBI Taxonomy" id="68497"/>
    <lineage>
        <taxon>Eukaryota</taxon>
        <taxon>Metazoa</taxon>
        <taxon>Chordata</taxon>
        <taxon>Craniata</taxon>
        <taxon>Vertebrata</taxon>
        <taxon>Euteleostomi</taxon>
        <taxon>Archelosauria</taxon>
        <taxon>Archosauria</taxon>
        <taxon>Dinosauria</taxon>
        <taxon>Saurischia</taxon>
        <taxon>Theropoda</taxon>
        <taxon>Coelurosauria</taxon>
        <taxon>Aves</taxon>
        <taxon>Neognathae</taxon>
        <taxon>Neoaves</taxon>
        <taxon>Telluraves</taxon>
        <taxon>Australaves</taxon>
        <taxon>Passeriformes</taxon>
        <taxon>Sylvioidea</taxon>
        <taxon>Sylviidae</taxon>
        <taxon>Acrocephalinae</taxon>
        <taxon>Hippolais</taxon>
    </lineage>
</organism>
<comment type="catalytic activity">
    <reaction evidence="11">
        <text>L-seryl-[protein] + ATP = O-phospho-L-seryl-[protein] + ADP + H(+)</text>
        <dbReference type="Rhea" id="RHEA:17989"/>
        <dbReference type="Rhea" id="RHEA-COMP:9863"/>
        <dbReference type="Rhea" id="RHEA-COMP:11604"/>
        <dbReference type="ChEBI" id="CHEBI:15378"/>
        <dbReference type="ChEBI" id="CHEBI:29999"/>
        <dbReference type="ChEBI" id="CHEBI:30616"/>
        <dbReference type="ChEBI" id="CHEBI:83421"/>
        <dbReference type="ChEBI" id="CHEBI:456216"/>
        <dbReference type="EC" id="2.7.12.1"/>
    </reaction>
</comment>
<sequence length="606" mass="66148">LQVRHRQSGQIMVLKMNKLTSNRGNMLREVQLMNRLSHPNILRFMGVCVHQGQLHALTEYINGGNLEQLLDSPVPLSWSMRVKLALDIAHGLRYLHSKGIFHRDLTSKNCLVRCEASGYTAVVGDFGLAEKIPTYSEGSEKEPLAVVGSPYWMAPEVLRGEIYNEKADVFAYGIILCETIARVPADPDYLPRTEDFGLDVTTFRTMVGIDCPAAFLQLAFHCCRNSSCPQMEPTSRPSFLEITQCLESILQHQLGIEGARAPLMSASHNEQSPLCELGTQHLEPDQRLSRSQSDMFPSKSPALLWPLEPYSGTRSKETSPRVNPFSQREDLKGGKIKLFDTPSKSVISLTFDLPPPGPLQLSNPVTPEPAVEVQCDFSAPTTSPRKCHSLPSSPELPHRGGLELGVGSSHPTDNPQPPTLLPPSASGGASTPSCRAEEQMDCGPDSSEPPQPTPRPLNSNFIHTASSGTRPWQPDVRAPNGLLINNNHVMVSKPLAWGSGLEHGFSELSISCAAALERTERLAMLPGHSSGAMLEQDEVLPCPGCCLSPFSFSFASICHRPAPSPPRYQNLNCEAKSLICHDRGQHQKAPGPVLAEPSLKLPEAQS</sequence>
<dbReference type="AlphaFoldDB" id="A0A7L2M5X0"/>
<dbReference type="InterPro" id="IPR050940">
    <property type="entry name" value="Actin_reg-Ser/Thr_kinase"/>
</dbReference>
<evidence type="ECO:0000313" key="16">
    <source>
        <dbReference type="EMBL" id="NXR55235.1"/>
    </source>
</evidence>
<evidence type="ECO:0000256" key="14">
    <source>
        <dbReference type="SAM" id="MobiDB-lite"/>
    </source>
</evidence>
<dbReference type="PANTHER" id="PTHR46485:SF3">
    <property type="entry name" value="DUAL SPECIFICITY TESTIS-SPECIFIC PROTEIN KINASE 1"/>
    <property type="match status" value="1"/>
</dbReference>
<evidence type="ECO:0000256" key="7">
    <source>
        <dbReference type="ARBA" id="ARBA00022741"/>
    </source>
</evidence>
<evidence type="ECO:0000256" key="12">
    <source>
        <dbReference type="ARBA" id="ARBA00049308"/>
    </source>
</evidence>
<keyword evidence="6" id="KW-0808">Transferase</keyword>
<dbReference type="InterPro" id="IPR000719">
    <property type="entry name" value="Prot_kinase_dom"/>
</dbReference>
<gene>
    <name evidence="16" type="primary">Tesk1</name>
    <name evidence="16" type="ORF">HIPICT_R05194</name>
</gene>
<dbReference type="InterPro" id="IPR008266">
    <property type="entry name" value="Tyr_kinase_AS"/>
</dbReference>
<evidence type="ECO:0000259" key="15">
    <source>
        <dbReference type="PROSITE" id="PS50011"/>
    </source>
</evidence>
<dbReference type="GO" id="GO:0005634">
    <property type="term" value="C:nucleus"/>
    <property type="evidence" value="ECO:0007669"/>
    <property type="project" value="TreeGrafter"/>
</dbReference>
<keyword evidence="10" id="KW-0464">Manganese</keyword>
<keyword evidence="7" id="KW-0547">Nucleotide-binding</keyword>
<dbReference type="GO" id="GO:0005524">
    <property type="term" value="F:ATP binding"/>
    <property type="evidence" value="ECO:0007669"/>
    <property type="project" value="UniProtKB-KW"/>
</dbReference>
<evidence type="ECO:0000256" key="13">
    <source>
        <dbReference type="ARBA" id="ARBA00051680"/>
    </source>
</evidence>
<comment type="caution">
    <text evidence="16">The sequence shown here is derived from an EMBL/GenBank/DDBJ whole genome shotgun (WGS) entry which is preliminary data.</text>
</comment>
<keyword evidence="5" id="KW-0723">Serine/threonine-protein kinase</keyword>
<feature type="region of interest" description="Disordered" evidence="14">
    <location>
        <begin position="378"/>
        <end position="473"/>
    </location>
</feature>
<feature type="compositionally biased region" description="Low complexity" evidence="14">
    <location>
        <begin position="422"/>
        <end position="433"/>
    </location>
</feature>
<feature type="compositionally biased region" description="Polar residues" evidence="14">
    <location>
        <begin position="456"/>
        <end position="470"/>
    </location>
</feature>
<keyword evidence="8 16" id="KW-0418">Kinase</keyword>
<feature type="non-terminal residue" evidence="16">
    <location>
        <position position="606"/>
    </location>
</feature>
<evidence type="ECO:0000256" key="10">
    <source>
        <dbReference type="ARBA" id="ARBA00023211"/>
    </source>
</evidence>